<keyword evidence="2" id="KW-0489">Methyltransferase</keyword>
<feature type="region of interest" description="Disordered" evidence="1">
    <location>
        <begin position="159"/>
        <end position="180"/>
    </location>
</feature>
<evidence type="ECO:0000313" key="3">
    <source>
        <dbReference type="Proteomes" id="UP001207440"/>
    </source>
</evidence>
<sequence length="241" mass="27582">MKNKIKQSETRTILRSQITPAPYNPRKITDEARKALKKNIKANGIIGGMVWNELTTNLVSGHQKLSIADEVNKYNPSTKENDYEIKVEVINVDLKTEKELNIFFNSKSVQGEMDYQKLALIVPDIDVDLAGLDDIDLSFIEVELPKDLNIEVPTFEPQEEKKEKAKIQDSEEEPSQEEKKQAVKEAKAKVKEGTFYEGDPYITISFDSYENKVFFLERFHLSGDTKFIKGEEFAEIIENGE</sequence>
<protein>
    <submittedName>
        <fullName evidence="2">DNA methylase</fullName>
    </submittedName>
</protein>
<evidence type="ECO:0000313" key="2">
    <source>
        <dbReference type="EMBL" id="MCW0524428.1"/>
    </source>
</evidence>
<proteinExistence type="predicted"/>
<accession>A0AAP3AM21</accession>
<gene>
    <name evidence="2" type="ORF">OKE68_08890</name>
</gene>
<keyword evidence="2" id="KW-0808">Transferase</keyword>
<dbReference type="RefSeq" id="WP_214194024.1">
    <property type="nucleotide sequence ID" value="NZ_CP142016.1"/>
</dbReference>
<feature type="compositionally biased region" description="Basic and acidic residues" evidence="1">
    <location>
        <begin position="159"/>
        <end position="169"/>
    </location>
</feature>
<reference evidence="2" key="1">
    <citation type="submission" date="2022-10" db="EMBL/GenBank/DDBJ databases">
        <title>Sifting through the core-genome to identify putative cross-protective antigens against Riemerella anatipestifer.</title>
        <authorList>
            <person name="Zheng X."/>
            <person name="Zhang W."/>
        </authorList>
    </citation>
    <scope>NUCLEOTIDE SEQUENCE</scope>
    <source>
        <strain evidence="2">ZWRA178</strain>
    </source>
</reference>
<dbReference type="EMBL" id="JAOZYT010000062">
    <property type="protein sequence ID" value="MCW0524428.1"/>
    <property type="molecule type" value="Genomic_DNA"/>
</dbReference>
<dbReference type="GO" id="GO:0008168">
    <property type="term" value="F:methyltransferase activity"/>
    <property type="evidence" value="ECO:0007669"/>
    <property type="project" value="UniProtKB-KW"/>
</dbReference>
<dbReference type="GO" id="GO:0032259">
    <property type="term" value="P:methylation"/>
    <property type="evidence" value="ECO:0007669"/>
    <property type="project" value="UniProtKB-KW"/>
</dbReference>
<organism evidence="2 3">
    <name type="scientific">Riemerella anatipestifer</name>
    <name type="common">Moraxella anatipestifer</name>
    <dbReference type="NCBI Taxonomy" id="34085"/>
    <lineage>
        <taxon>Bacteria</taxon>
        <taxon>Pseudomonadati</taxon>
        <taxon>Bacteroidota</taxon>
        <taxon>Flavobacteriia</taxon>
        <taxon>Flavobacteriales</taxon>
        <taxon>Weeksellaceae</taxon>
        <taxon>Riemerella</taxon>
    </lineage>
</organism>
<dbReference type="AlphaFoldDB" id="A0AAP3AM21"/>
<name>A0AAP3AM21_RIEAN</name>
<dbReference type="Proteomes" id="UP001207440">
    <property type="component" value="Unassembled WGS sequence"/>
</dbReference>
<comment type="caution">
    <text evidence="2">The sequence shown here is derived from an EMBL/GenBank/DDBJ whole genome shotgun (WGS) entry which is preliminary data.</text>
</comment>
<evidence type="ECO:0000256" key="1">
    <source>
        <dbReference type="SAM" id="MobiDB-lite"/>
    </source>
</evidence>